<evidence type="ECO:0000256" key="2">
    <source>
        <dbReference type="ARBA" id="ARBA00022448"/>
    </source>
</evidence>
<evidence type="ECO:0000256" key="7">
    <source>
        <dbReference type="RuleBase" id="RU363032"/>
    </source>
</evidence>
<gene>
    <name evidence="9" type="ORF">G1H11_08585</name>
</gene>
<evidence type="ECO:0000256" key="3">
    <source>
        <dbReference type="ARBA" id="ARBA00022475"/>
    </source>
</evidence>
<dbReference type="SUPFAM" id="SSF161098">
    <property type="entry name" value="MetI-like"/>
    <property type="match status" value="1"/>
</dbReference>
<dbReference type="CDD" id="cd06261">
    <property type="entry name" value="TM_PBP2"/>
    <property type="match status" value="1"/>
</dbReference>
<comment type="subcellular location">
    <subcellularLocation>
        <location evidence="1 7">Cell membrane</location>
        <topology evidence="1 7">Multi-pass membrane protein</topology>
    </subcellularLocation>
</comment>
<protein>
    <submittedName>
        <fullName evidence="9">Carbohydrate ABC transporter permease</fullName>
    </submittedName>
</protein>
<dbReference type="PROSITE" id="PS50928">
    <property type="entry name" value="ABC_TM1"/>
    <property type="match status" value="1"/>
</dbReference>
<dbReference type="InterPro" id="IPR035906">
    <property type="entry name" value="MetI-like_sf"/>
</dbReference>
<comment type="caution">
    <text evidence="9">The sequence shown here is derived from an EMBL/GenBank/DDBJ whole genome shotgun (WGS) entry which is preliminary data.</text>
</comment>
<evidence type="ECO:0000313" key="10">
    <source>
        <dbReference type="Proteomes" id="UP000469185"/>
    </source>
</evidence>
<accession>A0A6N9YJY5</accession>
<name>A0A6N9YJY5_9ACTN</name>
<organism evidence="9 10">
    <name type="scientific">Phytoactinopolyspora alkaliphila</name>
    <dbReference type="NCBI Taxonomy" id="1783498"/>
    <lineage>
        <taxon>Bacteria</taxon>
        <taxon>Bacillati</taxon>
        <taxon>Actinomycetota</taxon>
        <taxon>Actinomycetes</taxon>
        <taxon>Jiangellales</taxon>
        <taxon>Jiangellaceae</taxon>
        <taxon>Phytoactinopolyspora</taxon>
    </lineage>
</organism>
<feature type="transmembrane region" description="Helical" evidence="7">
    <location>
        <begin position="225"/>
        <end position="246"/>
    </location>
</feature>
<keyword evidence="3" id="KW-1003">Cell membrane</keyword>
<dbReference type="GO" id="GO:0005886">
    <property type="term" value="C:plasma membrane"/>
    <property type="evidence" value="ECO:0007669"/>
    <property type="project" value="UniProtKB-SubCell"/>
</dbReference>
<feature type="transmembrane region" description="Helical" evidence="7">
    <location>
        <begin position="54"/>
        <end position="78"/>
    </location>
</feature>
<keyword evidence="4 7" id="KW-0812">Transmembrane</keyword>
<keyword evidence="10" id="KW-1185">Reference proteome</keyword>
<evidence type="ECO:0000313" key="9">
    <source>
        <dbReference type="EMBL" id="NED95371.1"/>
    </source>
</evidence>
<keyword evidence="6 7" id="KW-0472">Membrane</keyword>
<comment type="similarity">
    <text evidence="7">Belongs to the binding-protein-dependent transport system permease family.</text>
</comment>
<dbReference type="PANTHER" id="PTHR43744">
    <property type="entry name" value="ABC TRANSPORTER PERMEASE PROTEIN MG189-RELATED-RELATED"/>
    <property type="match status" value="1"/>
</dbReference>
<reference evidence="9 10" key="1">
    <citation type="submission" date="2020-02" db="EMBL/GenBank/DDBJ databases">
        <authorList>
            <person name="Li X.-J."/>
            <person name="Feng X.-M."/>
        </authorList>
    </citation>
    <scope>NUCLEOTIDE SEQUENCE [LARGE SCALE GENOMIC DNA]</scope>
    <source>
        <strain evidence="9 10">CGMCC 4.7225</strain>
    </source>
</reference>
<feature type="transmembrane region" description="Helical" evidence="7">
    <location>
        <begin position="167"/>
        <end position="192"/>
    </location>
</feature>
<keyword evidence="2 7" id="KW-0813">Transport</keyword>
<evidence type="ECO:0000259" key="8">
    <source>
        <dbReference type="PROSITE" id="PS50928"/>
    </source>
</evidence>
<dbReference type="Gene3D" id="1.10.3720.10">
    <property type="entry name" value="MetI-like"/>
    <property type="match status" value="1"/>
</dbReference>
<feature type="domain" description="ABC transmembrane type-1" evidence="8">
    <location>
        <begin position="55"/>
        <end position="246"/>
    </location>
</feature>
<dbReference type="PANTHER" id="PTHR43744:SF3">
    <property type="entry name" value="LACTOSE TRANSPORT SYSTEM PERMEASE PROTEIN LACG"/>
    <property type="match status" value="1"/>
</dbReference>
<keyword evidence="5 7" id="KW-1133">Transmembrane helix</keyword>
<dbReference type="Pfam" id="PF00528">
    <property type="entry name" value="BPD_transp_1"/>
    <property type="match status" value="1"/>
</dbReference>
<dbReference type="EMBL" id="JAAGOB010000004">
    <property type="protein sequence ID" value="NED95371.1"/>
    <property type="molecule type" value="Genomic_DNA"/>
</dbReference>
<dbReference type="GO" id="GO:0055085">
    <property type="term" value="P:transmembrane transport"/>
    <property type="evidence" value="ECO:0007669"/>
    <property type="project" value="InterPro"/>
</dbReference>
<evidence type="ECO:0000256" key="4">
    <source>
        <dbReference type="ARBA" id="ARBA00022692"/>
    </source>
</evidence>
<sequence>MITAAVAFVFPVYILVNISLKNPSEISETPIGLPSTLYTDNYNRAWEAASLGQALINSTVITTLSLLLLVILGSMAAYGLVRGTRRINGILLMLFLLGIMIPLQLGMVPLYEFMRDLGLLQTYTSLIVFHTGTLLPVTIFLYSGFIRAQSASYEEAARMDGASSMQAFWKIVFPLLRPITGTVIIINAIHVWNDFLTPLLYLGGSQFQTLPVAIFAFQGEYATSWGLIFAGLVVAILPILIIYFLLQKYIIQGFASGVKG</sequence>
<evidence type="ECO:0000256" key="5">
    <source>
        <dbReference type="ARBA" id="ARBA00022989"/>
    </source>
</evidence>
<dbReference type="AlphaFoldDB" id="A0A6N9YJY5"/>
<proteinExistence type="inferred from homology"/>
<evidence type="ECO:0000256" key="6">
    <source>
        <dbReference type="ARBA" id="ARBA00023136"/>
    </source>
</evidence>
<dbReference type="Proteomes" id="UP000469185">
    <property type="component" value="Unassembled WGS sequence"/>
</dbReference>
<evidence type="ECO:0000256" key="1">
    <source>
        <dbReference type="ARBA" id="ARBA00004651"/>
    </source>
</evidence>
<dbReference type="InterPro" id="IPR000515">
    <property type="entry name" value="MetI-like"/>
</dbReference>
<feature type="transmembrane region" description="Helical" evidence="7">
    <location>
        <begin position="123"/>
        <end position="146"/>
    </location>
</feature>
<feature type="transmembrane region" description="Helical" evidence="7">
    <location>
        <begin position="90"/>
        <end position="111"/>
    </location>
</feature>